<reference evidence="3" key="1">
    <citation type="submission" date="2020-07" db="EMBL/GenBank/DDBJ databases">
        <title>The High-quality genome of the commercially important snow crab, Chionoecetes opilio.</title>
        <authorList>
            <person name="Jeong J.-H."/>
            <person name="Ryu S."/>
        </authorList>
    </citation>
    <scope>NUCLEOTIDE SEQUENCE</scope>
    <source>
        <strain evidence="3">MADBK_172401_WGS</strain>
        <tissue evidence="3">Digestive gland</tissue>
    </source>
</reference>
<evidence type="ECO:0000256" key="1">
    <source>
        <dbReference type="SAM" id="MobiDB-lite"/>
    </source>
</evidence>
<protein>
    <submittedName>
        <fullName evidence="3">SMARCA5_1</fullName>
    </submittedName>
</protein>
<comment type="caution">
    <text evidence="3">The sequence shown here is derived from an EMBL/GenBank/DDBJ whole genome shotgun (WGS) entry which is preliminary data.</text>
</comment>
<dbReference type="InterPro" id="IPR027417">
    <property type="entry name" value="P-loop_NTPase"/>
</dbReference>
<feature type="domain" description="SNF2 N-terminal" evidence="2">
    <location>
        <begin position="927"/>
        <end position="1092"/>
    </location>
</feature>
<evidence type="ECO:0000313" key="4">
    <source>
        <dbReference type="Proteomes" id="UP000770661"/>
    </source>
</evidence>
<dbReference type="EMBL" id="JACEEZ010023973">
    <property type="protein sequence ID" value="KAG0710647.1"/>
    <property type="molecule type" value="Genomic_DNA"/>
</dbReference>
<dbReference type="PANTHER" id="PTHR10799">
    <property type="entry name" value="SNF2/RAD54 HELICASE FAMILY"/>
    <property type="match status" value="1"/>
</dbReference>
<dbReference type="SUPFAM" id="SSF52540">
    <property type="entry name" value="P-loop containing nucleoside triphosphate hydrolases"/>
    <property type="match status" value="2"/>
</dbReference>
<dbReference type="InterPro" id="IPR000330">
    <property type="entry name" value="SNF2_N"/>
</dbReference>
<accession>A0A8J4XN92</accession>
<keyword evidence="4" id="KW-1185">Reference proteome</keyword>
<proteinExistence type="predicted"/>
<name>A0A8J4XN92_CHIOP</name>
<dbReference type="Proteomes" id="UP000770661">
    <property type="component" value="Unassembled WGS sequence"/>
</dbReference>
<dbReference type="InterPro" id="IPR043502">
    <property type="entry name" value="DNA/RNA_pol_sf"/>
</dbReference>
<dbReference type="Gene3D" id="3.40.50.10810">
    <property type="entry name" value="Tandem AAA-ATPase domain"/>
    <property type="match status" value="2"/>
</dbReference>
<feature type="region of interest" description="Disordered" evidence="1">
    <location>
        <begin position="1"/>
        <end position="37"/>
    </location>
</feature>
<dbReference type="InterPro" id="IPR038718">
    <property type="entry name" value="SNF2-like_sf"/>
</dbReference>
<evidence type="ECO:0000259" key="2">
    <source>
        <dbReference type="Pfam" id="PF00176"/>
    </source>
</evidence>
<dbReference type="CDD" id="cd01650">
    <property type="entry name" value="RT_nLTR_like"/>
    <property type="match status" value="1"/>
</dbReference>
<feature type="domain" description="SNF2 N-terminal" evidence="2">
    <location>
        <begin position="152"/>
        <end position="194"/>
    </location>
</feature>
<gene>
    <name evidence="3" type="primary">SMARCA5_1</name>
    <name evidence="3" type="ORF">GWK47_022342</name>
</gene>
<dbReference type="GO" id="GO:0005524">
    <property type="term" value="F:ATP binding"/>
    <property type="evidence" value="ECO:0007669"/>
    <property type="project" value="InterPro"/>
</dbReference>
<dbReference type="OrthoDB" id="5857104at2759"/>
<evidence type="ECO:0000313" key="3">
    <source>
        <dbReference type="EMBL" id="KAG0710647.1"/>
    </source>
</evidence>
<feature type="compositionally biased region" description="Low complexity" evidence="1">
    <location>
        <begin position="13"/>
        <end position="29"/>
    </location>
</feature>
<organism evidence="3 4">
    <name type="scientific">Chionoecetes opilio</name>
    <name type="common">Atlantic snow crab</name>
    <name type="synonym">Cancer opilio</name>
    <dbReference type="NCBI Taxonomy" id="41210"/>
    <lineage>
        <taxon>Eukaryota</taxon>
        <taxon>Metazoa</taxon>
        <taxon>Ecdysozoa</taxon>
        <taxon>Arthropoda</taxon>
        <taxon>Crustacea</taxon>
        <taxon>Multicrustacea</taxon>
        <taxon>Malacostraca</taxon>
        <taxon>Eumalacostraca</taxon>
        <taxon>Eucarida</taxon>
        <taxon>Decapoda</taxon>
        <taxon>Pleocyemata</taxon>
        <taxon>Brachyura</taxon>
        <taxon>Eubrachyura</taxon>
        <taxon>Majoidea</taxon>
        <taxon>Majidae</taxon>
        <taxon>Chionoecetes</taxon>
    </lineage>
</organism>
<dbReference type="GO" id="GO:0071897">
    <property type="term" value="P:DNA biosynthetic process"/>
    <property type="evidence" value="ECO:0007669"/>
    <property type="project" value="UniProtKB-ARBA"/>
</dbReference>
<sequence length="1117" mass="120078">MSDNEDTVEPMEVGDNSNESSSGDASSSKVGGGASCGEYENKVLKDRAKRFDYLLKQTEIFSHFMIGARDKTPSSPLKCKPGRPKKVVEKRPLSLLGEKVKKLAEEAADHRHRMTEQEEDEELLAESNKSAKIITRFEESPSYVVNGEMRDYQIRGLNWMIDLYENGINGILADEMGLGKTLQTISLLGLVLQCSGGTRGQSRVQCLASLVLQCSGGTRGQSRVQCLASLVLQCSGGTRGQSRVQCLASLVLQCSGGTRGQSRVQCLASLVLQCSGGTRGSHECSAWPAWCYSAVGEHGAVTSAVPGQPGVTVQWGNTGQSRVQCLASLVLQCSGGTRGQSRVQCLASLVLQCSGGTRGQSRVQCLASLVLQCSGGTRGQSRVQCLASLVLQCSGGTRGSHECSAWPAWCYSAVGEHGGSHECSAWPAWCYSAVGEHGGSHECSAWPAWCYSAVGEHGGSHECSAWPAWCYSAVGEHGGSHECSAWPAWCYSAVGEHGAVTSAVPGQPSVTVQWGNTGAVTSAVPGQPGVTVQWGNTGAVTSAVPGQPGVTVQWGNTGAVTSAVPGQPSVTVQWGNTGAVTSAVPGQPSVTVQWGNTGAVTSAVPGQPSVYSAVGEHGGITSAVPGQPGVTVQWGNTGAVTSAVPGQPGVTVQLPRSIGERPRSRRGFVSTETLEKIEESSAARLVGNRDQHRALSRRTKTLLGRDKESYVRSLAEDVEDHLNADDLRPAYRALKKLRPKSPSRASAIRAADGRLVSDMDGQMARWAEYFGQLFTVDPPTEQLHTTGLQAVDADPPIDETAPSLDEVREAVAKLRGGKAAGVCNISAELLKAGGEAMIRGLHAVLTAVWQSGTIPPDWKGGLVVPIWKGKGDRQDCNNYRGITLLSVPGKVLAHLLLTRIRSHLLKHQRPQQSGFTPGKSTTDRILALRVLVERRRKFRQGMLAAYVDLKKAFDSVHLIFAESLEVLVVALKALHEEAKPLGLGVSWLKTKVQVFGDLLDEAVQYMKHFRNIPGPHMVIVPKSTLRNWENEVKRWCPSLRCVCLIGDQETRVSAVRLHQGGDDAGEWDVCITSYEMCIREKSVFKKFNWRWVFMHHVLLYVLVCYLKTKQIESNQIQ</sequence>
<dbReference type="Pfam" id="PF00176">
    <property type="entry name" value="SNF2-rel_dom"/>
    <property type="match status" value="2"/>
</dbReference>
<dbReference type="AlphaFoldDB" id="A0A8J4XN92"/>
<dbReference type="SUPFAM" id="SSF56672">
    <property type="entry name" value="DNA/RNA polymerases"/>
    <property type="match status" value="1"/>
</dbReference>